<reference evidence="1" key="1">
    <citation type="submission" date="2019-04" db="EMBL/GenBank/DDBJ databases">
        <title>Microbes associate with the intestines of laboratory mice.</title>
        <authorList>
            <person name="Navarre W."/>
            <person name="Wong E."/>
            <person name="Huang K."/>
            <person name="Tropini C."/>
            <person name="Ng K."/>
            <person name="Yu B."/>
        </authorList>
    </citation>
    <scope>NUCLEOTIDE SEQUENCE</scope>
    <source>
        <strain evidence="1">NM04_E33</strain>
    </source>
</reference>
<accession>A0AC61RGQ2</accession>
<evidence type="ECO:0000313" key="2">
    <source>
        <dbReference type="Proteomes" id="UP000306319"/>
    </source>
</evidence>
<organism evidence="1 2">
    <name type="scientific">Lepagella muris</name>
    <dbReference type="NCBI Taxonomy" id="3032870"/>
    <lineage>
        <taxon>Bacteria</taxon>
        <taxon>Pseudomonadati</taxon>
        <taxon>Bacteroidota</taxon>
        <taxon>Bacteroidia</taxon>
        <taxon>Bacteroidales</taxon>
        <taxon>Muribaculaceae</taxon>
        <taxon>Lepagella</taxon>
    </lineage>
</organism>
<name>A0AC61RGQ2_9BACT</name>
<proteinExistence type="predicted"/>
<gene>
    <name evidence="1" type="ORF">E5331_08240</name>
</gene>
<dbReference type="Proteomes" id="UP000306319">
    <property type="component" value="Unassembled WGS sequence"/>
</dbReference>
<comment type="caution">
    <text evidence="1">The sequence shown here is derived from an EMBL/GenBank/DDBJ whole genome shotgun (WGS) entry which is preliminary data.</text>
</comment>
<protein>
    <submittedName>
        <fullName evidence="1">Uncharacterized protein</fullName>
    </submittedName>
</protein>
<sequence>MKTIVSVIILSLSLVSCATSKTSCDASWEAYCQAYNVNPSAPTEEEENYYLDCWAGSVEEEAALGL</sequence>
<evidence type="ECO:0000313" key="1">
    <source>
        <dbReference type="EMBL" id="TGY79043.1"/>
    </source>
</evidence>
<dbReference type="EMBL" id="SRYB01000009">
    <property type="protein sequence ID" value="TGY79043.1"/>
    <property type="molecule type" value="Genomic_DNA"/>
</dbReference>
<keyword evidence="2" id="KW-1185">Reference proteome</keyword>